<reference evidence="1 2" key="1">
    <citation type="submission" date="2024-04" db="EMBL/GenBank/DDBJ databases">
        <authorList>
            <person name="Rising A."/>
            <person name="Reimegard J."/>
            <person name="Sonavane S."/>
            <person name="Akerstrom W."/>
            <person name="Nylinder S."/>
            <person name="Hedman E."/>
            <person name="Kallberg Y."/>
        </authorList>
    </citation>
    <scope>NUCLEOTIDE SEQUENCE [LARGE SCALE GENOMIC DNA]</scope>
</reference>
<evidence type="ECO:0000313" key="2">
    <source>
        <dbReference type="Proteomes" id="UP001497382"/>
    </source>
</evidence>
<accession>A0AAV2A8M0</accession>
<dbReference type="EMBL" id="CAXIEN010000127">
    <property type="protein sequence ID" value="CAL1280022.1"/>
    <property type="molecule type" value="Genomic_DNA"/>
</dbReference>
<gene>
    <name evidence="1" type="ORF">LARSCL_LOCUS10726</name>
</gene>
<name>A0AAV2A8M0_9ARAC</name>
<comment type="caution">
    <text evidence="1">The sequence shown here is derived from an EMBL/GenBank/DDBJ whole genome shotgun (WGS) entry which is preliminary data.</text>
</comment>
<dbReference type="Proteomes" id="UP001497382">
    <property type="component" value="Unassembled WGS sequence"/>
</dbReference>
<organism evidence="1 2">
    <name type="scientific">Larinioides sclopetarius</name>
    <dbReference type="NCBI Taxonomy" id="280406"/>
    <lineage>
        <taxon>Eukaryota</taxon>
        <taxon>Metazoa</taxon>
        <taxon>Ecdysozoa</taxon>
        <taxon>Arthropoda</taxon>
        <taxon>Chelicerata</taxon>
        <taxon>Arachnida</taxon>
        <taxon>Araneae</taxon>
        <taxon>Araneomorphae</taxon>
        <taxon>Entelegynae</taxon>
        <taxon>Araneoidea</taxon>
        <taxon>Araneidae</taxon>
        <taxon>Larinioides</taxon>
    </lineage>
</organism>
<proteinExistence type="predicted"/>
<evidence type="ECO:0000313" key="1">
    <source>
        <dbReference type="EMBL" id="CAL1280022.1"/>
    </source>
</evidence>
<sequence>MIQRRIPHTHAYDDLPDKLQPKRILSPGFNALHLQECC</sequence>
<dbReference type="AlphaFoldDB" id="A0AAV2A8M0"/>
<protein>
    <submittedName>
        <fullName evidence="1">Uncharacterized protein</fullName>
    </submittedName>
</protein>
<keyword evidence="2" id="KW-1185">Reference proteome</keyword>